<name>A0AAJ0H1H1_9PEZI</name>
<protein>
    <recommendedName>
        <fullName evidence="6">FAD-binding PCMH-type domain-containing protein</fullName>
    </recommendedName>
</protein>
<dbReference type="InterPro" id="IPR036318">
    <property type="entry name" value="FAD-bd_PCMH-like_sf"/>
</dbReference>
<reference evidence="7" key="2">
    <citation type="submission" date="2023-06" db="EMBL/GenBank/DDBJ databases">
        <authorList>
            <consortium name="Lawrence Berkeley National Laboratory"/>
            <person name="Mondo S.J."/>
            <person name="Hensen N."/>
            <person name="Bonometti L."/>
            <person name="Westerberg I."/>
            <person name="Brannstrom I.O."/>
            <person name="Guillou S."/>
            <person name="Cros-Aarteil S."/>
            <person name="Calhoun S."/>
            <person name="Haridas S."/>
            <person name="Kuo A."/>
            <person name="Pangilinan J."/>
            <person name="Riley R."/>
            <person name="Labutti K."/>
            <person name="Andreopoulos B."/>
            <person name="Lipzen A."/>
            <person name="Chen C."/>
            <person name="Yanf M."/>
            <person name="Daum C."/>
            <person name="Ng V."/>
            <person name="Clum A."/>
            <person name="Steindorff A."/>
            <person name="Ohm R."/>
            <person name="Martin F."/>
            <person name="Silar P."/>
            <person name="Natvig D."/>
            <person name="Lalanne C."/>
            <person name="Gautier V."/>
            <person name="Ament-Velasquez S.L."/>
            <person name="Kruys A."/>
            <person name="Hutchinson M.I."/>
            <person name="Powell A.J."/>
            <person name="Barry K."/>
            <person name="Miller A.N."/>
            <person name="Grigoriev I.V."/>
            <person name="Debuchy R."/>
            <person name="Gladieux P."/>
            <person name="Thoren M.H."/>
            <person name="Johannesson H."/>
        </authorList>
    </citation>
    <scope>NUCLEOTIDE SEQUENCE</scope>
    <source>
        <strain evidence="7">CBS 333.67</strain>
    </source>
</reference>
<dbReference type="InterPro" id="IPR050416">
    <property type="entry name" value="FAD-linked_Oxidoreductase"/>
</dbReference>
<dbReference type="GO" id="GO:0071949">
    <property type="term" value="F:FAD binding"/>
    <property type="evidence" value="ECO:0007669"/>
    <property type="project" value="InterPro"/>
</dbReference>
<comment type="caution">
    <text evidence="7">The sequence shown here is derived from an EMBL/GenBank/DDBJ whole genome shotgun (WGS) entry which is preliminary data.</text>
</comment>
<keyword evidence="4" id="KW-0274">FAD</keyword>
<dbReference type="AlphaFoldDB" id="A0AAJ0H1H1"/>
<dbReference type="GeneID" id="87883198"/>
<dbReference type="InterPro" id="IPR016166">
    <property type="entry name" value="FAD-bd_PCMH"/>
</dbReference>
<dbReference type="InterPro" id="IPR016169">
    <property type="entry name" value="FAD-bd_PCMH_sub2"/>
</dbReference>
<dbReference type="InterPro" id="IPR006094">
    <property type="entry name" value="Oxid_FAD_bind_N"/>
</dbReference>
<evidence type="ECO:0000259" key="6">
    <source>
        <dbReference type="PROSITE" id="PS51387"/>
    </source>
</evidence>
<dbReference type="GO" id="GO:0016491">
    <property type="term" value="F:oxidoreductase activity"/>
    <property type="evidence" value="ECO:0007669"/>
    <property type="project" value="UniProtKB-KW"/>
</dbReference>
<reference evidence="7" key="1">
    <citation type="journal article" date="2023" name="Mol. Phylogenet. Evol.">
        <title>Genome-scale phylogeny and comparative genomics of the fungal order Sordariales.</title>
        <authorList>
            <person name="Hensen N."/>
            <person name="Bonometti L."/>
            <person name="Westerberg I."/>
            <person name="Brannstrom I.O."/>
            <person name="Guillou S."/>
            <person name="Cros-Aarteil S."/>
            <person name="Calhoun S."/>
            <person name="Haridas S."/>
            <person name="Kuo A."/>
            <person name="Mondo S."/>
            <person name="Pangilinan J."/>
            <person name="Riley R."/>
            <person name="LaButti K."/>
            <person name="Andreopoulos B."/>
            <person name="Lipzen A."/>
            <person name="Chen C."/>
            <person name="Yan M."/>
            <person name="Daum C."/>
            <person name="Ng V."/>
            <person name="Clum A."/>
            <person name="Steindorff A."/>
            <person name="Ohm R.A."/>
            <person name="Martin F."/>
            <person name="Silar P."/>
            <person name="Natvig D.O."/>
            <person name="Lalanne C."/>
            <person name="Gautier V."/>
            <person name="Ament-Velasquez S.L."/>
            <person name="Kruys A."/>
            <person name="Hutchinson M.I."/>
            <person name="Powell A.J."/>
            <person name="Barry K."/>
            <person name="Miller A.N."/>
            <person name="Grigoriev I.V."/>
            <person name="Debuchy R."/>
            <person name="Gladieux P."/>
            <person name="Hiltunen Thoren M."/>
            <person name="Johannesson H."/>
        </authorList>
    </citation>
    <scope>NUCLEOTIDE SEQUENCE</scope>
    <source>
        <strain evidence="7">CBS 333.67</strain>
    </source>
</reference>
<evidence type="ECO:0000313" key="7">
    <source>
        <dbReference type="EMBL" id="KAK3309760.1"/>
    </source>
</evidence>
<dbReference type="InterPro" id="IPR012951">
    <property type="entry name" value="BBE"/>
</dbReference>
<dbReference type="Proteomes" id="UP001273166">
    <property type="component" value="Unassembled WGS sequence"/>
</dbReference>
<keyword evidence="3" id="KW-0285">Flavoprotein</keyword>
<evidence type="ECO:0000256" key="5">
    <source>
        <dbReference type="ARBA" id="ARBA00023002"/>
    </source>
</evidence>
<organism evidence="7 8">
    <name type="scientific">Chaetomium strumarium</name>
    <dbReference type="NCBI Taxonomy" id="1170767"/>
    <lineage>
        <taxon>Eukaryota</taxon>
        <taxon>Fungi</taxon>
        <taxon>Dikarya</taxon>
        <taxon>Ascomycota</taxon>
        <taxon>Pezizomycotina</taxon>
        <taxon>Sordariomycetes</taxon>
        <taxon>Sordariomycetidae</taxon>
        <taxon>Sordariales</taxon>
        <taxon>Chaetomiaceae</taxon>
        <taxon>Chaetomium</taxon>
    </lineage>
</organism>
<gene>
    <name evidence="7" type="ORF">B0T15DRAFT_387233</name>
</gene>
<accession>A0AAJ0H1H1</accession>
<dbReference type="PROSITE" id="PS51387">
    <property type="entry name" value="FAD_PCMH"/>
    <property type="match status" value="1"/>
</dbReference>
<dbReference type="EMBL" id="JAUDZG010000001">
    <property type="protein sequence ID" value="KAK3309760.1"/>
    <property type="molecule type" value="Genomic_DNA"/>
</dbReference>
<evidence type="ECO:0000256" key="1">
    <source>
        <dbReference type="ARBA" id="ARBA00001974"/>
    </source>
</evidence>
<dbReference type="Pfam" id="PF08031">
    <property type="entry name" value="BBE"/>
    <property type="match status" value="1"/>
</dbReference>
<dbReference type="SUPFAM" id="SSF56176">
    <property type="entry name" value="FAD-binding/transporter-associated domain-like"/>
    <property type="match status" value="1"/>
</dbReference>
<dbReference type="RefSeq" id="XP_062725540.1">
    <property type="nucleotide sequence ID" value="XM_062864369.1"/>
</dbReference>
<dbReference type="Gene3D" id="3.30.465.10">
    <property type="match status" value="1"/>
</dbReference>
<evidence type="ECO:0000256" key="2">
    <source>
        <dbReference type="ARBA" id="ARBA00005466"/>
    </source>
</evidence>
<sequence>MTTNIISQMAVTLGAGIQDGELFAAVAKNNAMAVGGTSMDVGVVGWATGGGHGSLTAQYSQGADNIIQAVLVTPTGEVITANECQNADIFWAIRGGGGSTFGVIVNITMKAYPMPSVHMMGLTITAKSLTTAKQWYKFVADVHRLIPTAQDQGMSGYWTMGGDPSLSICLAFFLYNKSNTTALAVQRPFVDLMRASNTTVTYDISRIYASSWYQLFSSLPTPESSGTRKSITASRFITRDSVLNKSEAFAKTLEEVGPRAPGTLNRTPNFSMSGTMTASRKPVNNALNPAWRDTVVHVISSRSWNDAIDPAKADALVCNMTYVPLNALWELEPASGCYFNEANAIEPDWQWSLFGPNYGLLRQIKGKYDPDGMLYEDWVQTRDGRLCKAYNPLESGR</sequence>
<dbReference type="Pfam" id="PF01565">
    <property type="entry name" value="FAD_binding_4"/>
    <property type="match status" value="1"/>
</dbReference>
<dbReference type="PANTHER" id="PTHR42973:SF39">
    <property type="entry name" value="FAD-BINDING PCMH-TYPE DOMAIN-CONTAINING PROTEIN"/>
    <property type="match status" value="1"/>
</dbReference>
<evidence type="ECO:0000256" key="4">
    <source>
        <dbReference type="ARBA" id="ARBA00022827"/>
    </source>
</evidence>
<keyword evidence="5" id="KW-0560">Oxidoreductase</keyword>
<comment type="cofactor">
    <cofactor evidence="1">
        <name>FAD</name>
        <dbReference type="ChEBI" id="CHEBI:57692"/>
    </cofactor>
</comment>
<evidence type="ECO:0000313" key="8">
    <source>
        <dbReference type="Proteomes" id="UP001273166"/>
    </source>
</evidence>
<feature type="domain" description="FAD-binding PCMH-type" evidence="6">
    <location>
        <begin position="1"/>
        <end position="114"/>
    </location>
</feature>
<dbReference type="Gene3D" id="3.40.462.20">
    <property type="match status" value="1"/>
</dbReference>
<keyword evidence="8" id="KW-1185">Reference proteome</keyword>
<evidence type="ECO:0000256" key="3">
    <source>
        <dbReference type="ARBA" id="ARBA00022630"/>
    </source>
</evidence>
<dbReference type="PANTHER" id="PTHR42973">
    <property type="entry name" value="BINDING OXIDOREDUCTASE, PUTATIVE (AFU_ORTHOLOGUE AFUA_1G17690)-RELATED"/>
    <property type="match status" value="1"/>
</dbReference>
<proteinExistence type="inferred from homology"/>
<comment type="similarity">
    <text evidence="2">Belongs to the oxygen-dependent FAD-linked oxidoreductase family.</text>
</comment>